<evidence type="ECO:0000313" key="3">
    <source>
        <dbReference type="EMBL" id="OAE21177.1"/>
    </source>
</evidence>
<feature type="signal peptide" evidence="2">
    <location>
        <begin position="1"/>
        <end position="33"/>
    </location>
</feature>
<protein>
    <submittedName>
        <fullName evidence="3">Uncharacterized protein</fullName>
    </submittedName>
</protein>
<reference evidence="3" key="1">
    <citation type="submission" date="2016-03" db="EMBL/GenBank/DDBJ databases">
        <title>Mechanisms controlling the formation of the plant cell surface in tip-growing cells are functionally conserved among land plants.</title>
        <authorList>
            <person name="Honkanen S."/>
            <person name="Jones V.A."/>
            <person name="Morieri G."/>
            <person name="Champion C."/>
            <person name="Hetherington A.J."/>
            <person name="Kelly S."/>
            <person name="Saint-Marcoux D."/>
            <person name="Proust H."/>
            <person name="Prescott H."/>
            <person name="Dolan L."/>
        </authorList>
    </citation>
    <scope>NUCLEOTIDE SEQUENCE [LARGE SCALE GENOMIC DNA]</scope>
    <source>
        <tissue evidence="3">Whole gametophyte</tissue>
    </source>
</reference>
<dbReference type="EMBL" id="LVLJ01003523">
    <property type="protein sequence ID" value="OAE21177.1"/>
    <property type="molecule type" value="Genomic_DNA"/>
</dbReference>
<keyword evidence="2" id="KW-0732">Signal</keyword>
<name>A0A176VKU2_MARPO</name>
<evidence type="ECO:0000256" key="2">
    <source>
        <dbReference type="SAM" id="SignalP"/>
    </source>
</evidence>
<dbReference type="AlphaFoldDB" id="A0A176VKU2"/>
<evidence type="ECO:0000313" key="4">
    <source>
        <dbReference type="Proteomes" id="UP000077202"/>
    </source>
</evidence>
<sequence length="127" mass="13665">MALARVETRSKRVAALIVILLLGMLEFAPSALGRPVPSDCMLVALDTKAAQGAENFLVHFVQASGYHRLLLDMEKSLEVATNLPENGDEKQAAPIDSYAEDVFTTMDYANPRSNASGSSDDLSPPMP</sequence>
<keyword evidence="4" id="KW-1185">Reference proteome</keyword>
<feature type="chain" id="PRO_5008051856" evidence="2">
    <location>
        <begin position="34"/>
        <end position="127"/>
    </location>
</feature>
<evidence type="ECO:0000256" key="1">
    <source>
        <dbReference type="SAM" id="MobiDB-lite"/>
    </source>
</evidence>
<proteinExistence type="predicted"/>
<gene>
    <name evidence="3" type="ORF">AXG93_4012s1070</name>
</gene>
<dbReference type="Proteomes" id="UP000077202">
    <property type="component" value="Unassembled WGS sequence"/>
</dbReference>
<accession>A0A176VKU2</accession>
<feature type="region of interest" description="Disordered" evidence="1">
    <location>
        <begin position="108"/>
        <end position="127"/>
    </location>
</feature>
<feature type="compositionally biased region" description="Polar residues" evidence="1">
    <location>
        <begin position="111"/>
        <end position="121"/>
    </location>
</feature>
<comment type="caution">
    <text evidence="3">The sequence shown here is derived from an EMBL/GenBank/DDBJ whole genome shotgun (WGS) entry which is preliminary data.</text>
</comment>
<organism evidence="3 4">
    <name type="scientific">Marchantia polymorpha subsp. ruderalis</name>
    <dbReference type="NCBI Taxonomy" id="1480154"/>
    <lineage>
        <taxon>Eukaryota</taxon>
        <taxon>Viridiplantae</taxon>
        <taxon>Streptophyta</taxon>
        <taxon>Embryophyta</taxon>
        <taxon>Marchantiophyta</taxon>
        <taxon>Marchantiopsida</taxon>
        <taxon>Marchantiidae</taxon>
        <taxon>Marchantiales</taxon>
        <taxon>Marchantiaceae</taxon>
        <taxon>Marchantia</taxon>
    </lineage>
</organism>